<accession>E8R8C8</accession>
<evidence type="ECO:0000313" key="3">
    <source>
        <dbReference type="Proteomes" id="UP000001068"/>
    </source>
</evidence>
<reference evidence="3" key="1">
    <citation type="submission" date="2010-11" db="EMBL/GenBank/DDBJ databases">
        <title>The complete genome of Desulfurococcus mucosus DSM 2162.</title>
        <authorList>
            <consortium name="US DOE Joint Genome Institute (JGI-PGF)"/>
            <person name="Lucas S."/>
            <person name="Copeland A."/>
            <person name="Lapidus A."/>
            <person name="Bruce D."/>
            <person name="Goodwin L."/>
            <person name="Pitluck S."/>
            <person name="Kyrpides N."/>
            <person name="Mavromatis K."/>
            <person name="Pagani I."/>
            <person name="Ivanova N."/>
            <person name="Ovchinnikova G."/>
            <person name="Chertkov O."/>
            <person name="Held B."/>
            <person name="Brettin T."/>
            <person name="Detter J.C."/>
            <person name="Tapia R."/>
            <person name="Han C."/>
            <person name="Land M."/>
            <person name="Hauser L."/>
            <person name="Markowitz V."/>
            <person name="Cheng J.-F."/>
            <person name="Hugenholtz P."/>
            <person name="Woyke T."/>
            <person name="Wu D."/>
            <person name="Wirth R."/>
            <person name="Bilek Y."/>
            <person name="Hader T."/>
            <person name="Klenk H.-P."/>
            <person name="Eisen J.A."/>
        </authorList>
    </citation>
    <scope>NUCLEOTIDE SEQUENCE [LARGE SCALE GENOMIC DNA]</scope>
    <source>
        <strain evidence="3">ATCC 35584 / DSM 2162 / JCM 9187 / O7/1</strain>
    </source>
</reference>
<dbReference type="Proteomes" id="UP000001068">
    <property type="component" value="Chromosome"/>
</dbReference>
<dbReference type="AlphaFoldDB" id="E8R8C8"/>
<keyword evidence="1" id="KW-1133">Transmembrane helix</keyword>
<feature type="transmembrane region" description="Helical" evidence="1">
    <location>
        <begin position="118"/>
        <end position="140"/>
    </location>
</feature>
<organism evidence="2 3">
    <name type="scientific">Desulfurococcus mucosus (strain ATCC 35584 / DSM 2162 / JCM 9187 / O7/1)</name>
    <dbReference type="NCBI Taxonomy" id="765177"/>
    <lineage>
        <taxon>Archaea</taxon>
        <taxon>Thermoproteota</taxon>
        <taxon>Thermoprotei</taxon>
        <taxon>Desulfurococcales</taxon>
        <taxon>Desulfurococcaceae</taxon>
        <taxon>Desulfurococcus</taxon>
    </lineage>
</organism>
<sequence length="418" mass="45769">MNITPYIFNQLLEGEKPPIRVLQALFWIGVGMVIHGAMHPPLLAELSAAIVLLALAVLLAARLEALLNSEVLPELALELTGEGRGESAGIASAVEFTRSVLSGRKSLYSDLAVSRLRVALLALLPFSTSMFISLTTAMLIDMSPIPRPSLTDGLALVFTSCTLILLFGEGPAVREPAHGEAGYEGSFTAMVEKYVYGGLPTLPPVLRYAIPRLAALFLSPKLKVKPPRLLLNIYLCSPAMVELVEKWKKEYGATVAGDIDNLFKCKNTGGLSKWVELHSDNSLKEILDKLLGKNEDALKKGRALVVKIPVREKGSNGESAKEREKKGSGERLAAYIAMTAWEGCIVYKRIRQGKRGRNRSLQWSNLEEMAEPWRMISVFMVGLQEYVDALSLEIELASRRAGLENIICYSEDNKGSDG</sequence>
<gene>
    <name evidence="2" type="ordered locus">Desmu_0438</name>
</gene>
<keyword evidence="3" id="KW-1185">Reference proteome</keyword>
<reference evidence="2 3" key="2">
    <citation type="journal article" date="2011" name="Stand. Genomic Sci.">
        <title>Complete genome sequence of Desulfurococcus mucosus type strain (O7/1).</title>
        <authorList>
            <person name="Wirth R."/>
            <person name="Chertkov O."/>
            <person name="Held B."/>
            <person name="Lapidus A."/>
            <person name="Nolan M."/>
            <person name="Lucas S."/>
            <person name="Hammon N."/>
            <person name="Deshpande S."/>
            <person name="Cheng J.F."/>
            <person name="Tapia R."/>
            <person name="Han C."/>
            <person name="Goodwin L."/>
            <person name="Pitluck S."/>
            <person name="Liolios K."/>
            <person name="Ioanna P."/>
            <person name="Ivanova N."/>
            <person name="Mavromatis K."/>
            <person name="Mikhailova N."/>
            <person name="Pati A."/>
            <person name="Chen A."/>
            <person name="Palaniappan K."/>
            <person name="Land M."/>
            <person name="Hauser L."/>
            <person name="Chang Y.J."/>
            <person name="Jeffries C.D."/>
            <person name="Bilek Y."/>
            <person name="Hader T."/>
            <person name="Rohde M."/>
            <person name="Spring S."/>
            <person name="Sikorski J."/>
            <person name="Goker M."/>
            <person name="Woyke T."/>
            <person name="Bristow J."/>
            <person name="Eisen J.A."/>
            <person name="Markowitz V."/>
            <person name="Hugenholtz P."/>
            <person name="Kyrpides N.C."/>
            <person name="Klenk H.P."/>
        </authorList>
    </citation>
    <scope>NUCLEOTIDE SEQUENCE [LARGE SCALE GENOMIC DNA]</scope>
    <source>
        <strain evidence="3">ATCC 35584 / DSM 2162 / JCM 9187 / O7/1</strain>
    </source>
</reference>
<dbReference type="EMBL" id="CP002363">
    <property type="protein sequence ID" value="ADV64754.1"/>
    <property type="molecule type" value="Genomic_DNA"/>
</dbReference>
<dbReference type="HOGENOM" id="CLU_656577_0_0_2"/>
<evidence type="ECO:0000256" key="1">
    <source>
        <dbReference type="SAM" id="Phobius"/>
    </source>
</evidence>
<keyword evidence="1" id="KW-0812">Transmembrane</keyword>
<evidence type="ECO:0000313" key="2">
    <source>
        <dbReference type="EMBL" id="ADV64754.1"/>
    </source>
</evidence>
<name>E8R8C8_DESM0</name>
<proteinExistence type="predicted"/>
<keyword evidence="1" id="KW-0472">Membrane</keyword>
<protein>
    <submittedName>
        <fullName evidence="2">Uncharacterized protein</fullName>
    </submittedName>
</protein>
<feature type="transmembrane region" description="Helical" evidence="1">
    <location>
        <begin position="21"/>
        <end position="38"/>
    </location>
</feature>
<dbReference type="KEGG" id="dmu:Desmu_0438"/>
<feature type="transmembrane region" description="Helical" evidence="1">
    <location>
        <begin position="44"/>
        <end position="61"/>
    </location>
</feature>